<organism evidence="1">
    <name type="scientific">Brachypodium distachyon</name>
    <name type="common">Purple false brome</name>
    <name type="synonym">Trachynia distachya</name>
    <dbReference type="NCBI Taxonomy" id="15368"/>
    <lineage>
        <taxon>Eukaryota</taxon>
        <taxon>Viridiplantae</taxon>
        <taxon>Streptophyta</taxon>
        <taxon>Embryophyta</taxon>
        <taxon>Tracheophyta</taxon>
        <taxon>Spermatophyta</taxon>
        <taxon>Magnoliopsida</taxon>
        <taxon>Liliopsida</taxon>
        <taxon>Poales</taxon>
        <taxon>Poaceae</taxon>
        <taxon>BOP clade</taxon>
        <taxon>Pooideae</taxon>
        <taxon>Stipodae</taxon>
        <taxon>Brachypodieae</taxon>
        <taxon>Brachypodium</taxon>
    </lineage>
</organism>
<evidence type="ECO:0000313" key="2">
    <source>
        <dbReference type="EnsemblPlants" id="KQJ85258"/>
    </source>
</evidence>
<evidence type="ECO:0000313" key="1">
    <source>
        <dbReference type="EMBL" id="KQJ85258.1"/>
    </source>
</evidence>
<evidence type="ECO:0000313" key="3">
    <source>
        <dbReference type="Proteomes" id="UP000008810"/>
    </source>
</evidence>
<dbReference type="Proteomes" id="UP000008810">
    <property type="component" value="Chromosome 5"/>
</dbReference>
<dbReference type="EnsemblPlants" id="KQJ85258">
    <property type="protein sequence ID" value="KQJ85258"/>
    <property type="gene ID" value="BRADI_5g25941v3"/>
</dbReference>
<dbReference type="AlphaFoldDB" id="A0A0Q3GW64"/>
<gene>
    <name evidence="1" type="ORF">BRADI_5g25941v3</name>
</gene>
<keyword evidence="3" id="KW-1185">Reference proteome</keyword>
<reference evidence="2" key="3">
    <citation type="submission" date="2018-08" db="UniProtKB">
        <authorList>
            <consortium name="EnsemblPlants"/>
        </authorList>
    </citation>
    <scope>IDENTIFICATION</scope>
    <source>
        <strain evidence="2">cv. Bd21</strain>
    </source>
</reference>
<dbReference type="EMBL" id="CM000884">
    <property type="protein sequence ID" value="KQJ85258.1"/>
    <property type="molecule type" value="Genomic_DNA"/>
</dbReference>
<accession>A0A0Q3GW64</accession>
<name>A0A0Q3GW64_BRADI</name>
<proteinExistence type="predicted"/>
<reference evidence="1" key="2">
    <citation type="submission" date="2017-06" db="EMBL/GenBank/DDBJ databases">
        <title>WGS assembly of Brachypodium distachyon.</title>
        <authorList>
            <consortium name="The International Brachypodium Initiative"/>
            <person name="Lucas S."/>
            <person name="Harmon-Smith M."/>
            <person name="Lail K."/>
            <person name="Tice H."/>
            <person name="Grimwood J."/>
            <person name="Bruce D."/>
            <person name="Barry K."/>
            <person name="Shu S."/>
            <person name="Lindquist E."/>
            <person name="Wang M."/>
            <person name="Pitluck S."/>
            <person name="Vogel J.P."/>
            <person name="Garvin D.F."/>
            <person name="Mockler T.C."/>
            <person name="Schmutz J."/>
            <person name="Rokhsar D."/>
            <person name="Bevan M.W."/>
        </authorList>
    </citation>
    <scope>NUCLEOTIDE SEQUENCE</scope>
    <source>
        <strain evidence="1">Bd21</strain>
    </source>
</reference>
<protein>
    <submittedName>
        <fullName evidence="1 2">Uncharacterized protein</fullName>
    </submittedName>
</protein>
<reference evidence="1 2" key="1">
    <citation type="journal article" date="2010" name="Nature">
        <title>Genome sequencing and analysis of the model grass Brachypodium distachyon.</title>
        <authorList>
            <consortium name="International Brachypodium Initiative"/>
        </authorList>
    </citation>
    <scope>NUCLEOTIDE SEQUENCE [LARGE SCALE GENOMIC DNA]</scope>
    <source>
        <strain evidence="1 2">Bd21</strain>
    </source>
</reference>
<dbReference type="InParanoid" id="A0A0Q3GW64"/>
<sequence>MVSSLSISRRFRRPWLHSWRCGGGRPAGSEAVHAGDGREMRRHRALLDAVKICLPRHHHEHLLDFSLTCDESARLIFINTLFSSPALHSAMAMATILLFPAACGQSISRARLRNPSGRVGTVPRDPRRRGCGGLGGTDLCVWPMAAAGWRWGRLRRRGR</sequence>
<dbReference type="Gramene" id="KQJ85258">
    <property type="protein sequence ID" value="KQJ85258"/>
    <property type="gene ID" value="BRADI_5g25941v3"/>
</dbReference>